<comment type="caution">
    <text evidence="2">The sequence shown here is derived from an EMBL/GenBank/DDBJ whole genome shotgun (WGS) entry which is preliminary data.</text>
</comment>
<keyword evidence="1" id="KW-0732">Signal</keyword>
<feature type="chain" id="PRO_5046799475" evidence="1">
    <location>
        <begin position="26"/>
        <end position="407"/>
    </location>
</feature>
<evidence type="ECO:0000313" key="3">
    <source>
        <dbReference type="Proteomes" id="UP001158067"/>
    </source>
</evidence>
<dbReference type="Proteomes" id="UP001158067">
    <property type="component" value="Unassembled WGS sequence"/>
</dbReference>
<organism evidence="2 3">
    <name type="scientific">Neorhodopirellula lusitana</name>
    <dbReference type="NCBI Taxonomy" id="445327"/>
    <lineage>
        <taxon>Bacteria</taxon>
        <taxon>Pseudomonadati</taxon>
        <taxon>Planctomycetota</taxon>
        <taxon>Planctomycetia</taxon>
        <taxon>Pirellulales</taxon>
        <taxon>Pirellulaceae</taxon>
        <taxon>Neorhodopirellula</taxon>
    </lineage>
</organism>
<name>A0ABY1QMV3_9BACT</name>
<reference evidence="2 3" key="1">
    <citation type="submission" date="2017-05" db="EMBL/GenBank/DDBJ databases">
        <authorList>
            <person name="Varghese N."/>
            <person name="Submissions S."/>
        </authorList>
    </citation>
    <scope>NUCLEOTIDE SEQUENCE [LARGE SCALE GENOMIC DNA]</scope>
    <source>
        <strain evidence="2 3">DSM 25457</strain>
    </source>
</reference>
<sequence>MPNRPIQIALSIVAAVAASFSVANSQDRFPATHSPVESPPVFRVQEVVAAEIIQGPDYHLDIDVPVRQNLYLYKIHTPYGDIQALGSNMLEQRLREMHAIENACKLVRDPQLVKGIVETFRQTPQGARVVLTDPGGTIMRAPKGFRRMASNLLNPQNARAGGEDRRRFAVSIGCDPETTNPVLIPLLDNLAVRKSIGKNGSNLGMNVVLPGLGLLSVTKDFDNELITQSPSEINSGIEKELQAMGVWEPVARQFCRERSYTTMQRMIFMGHLRTLKDVQNFQYLVYRATTAYDESEGLGMIRELRLIRRLHEQHGVISIDLQGLPVVMLRDSSVVIVNASDYIFDSQDMRDAMASFRRTRPNDPAIFITAGKVSEDAKVMLANFDVQVVESGNTTMVERIATQTPRR</sequence>
<dbReference type="RefSeq" id="WP_283434804.1">
    <property type="nucleotide sequence ID" value="NZ_FXUG01000017.1"/>
</dbReference>
<evidence type="ECO:0000256" key="1">
    <source>
        <dbReference type="SAM" id="SignalP"/>
    </source>
</evidence>
<evidence type="ECO:0000313" key="2">
    <source>
        <dbReference type="EMBL" id="SMP73843.1"/>
    </source>
</evidence>
<feature type="signal peptide" evidence="1">
    <location>
        <begin position="1"/>
        <end position="25"/>
    </location>
</feature>
<gene>
    <name evidence="2" type="ORF">SAMN06265222_11723</name>
</gene>
<protein>
    <submittedName>
        <fullName evidence="2">Uncharacterized protein</fullName>
    </submittedName>
</protein>
<dbReference type="EMBL" id="FXUG01000017">
    <property type="protein sequence ID" value="SMP73843.1"/>
    <property type="molecule type" value="Genomic_DNA"/>
</dbReference>
<proteinExistence type="predicted"/>
<accession>A0ABY1QMV3</accession>
<keyword evidence="3" id="KW-1185">Reference proteome</keyword>